<dbReference type="Proteomes" id="UP000215137">
    <property type="component" value="Chromosome"/>
</dbReference>
<keyword evidence="2" id="KW-1185">Reference proteome</keyword>
<dbReference type="AlphaFoldDB" id="A0A248TNV2"/>
<dbReference type="KEGG" id="bko:CKF48_22865"/>
<evidence type="ECO:0008006" key="3">
    <source>
        <dbReference type="Google" id="ProtNLM"/>
    </source>
</evidence>
<dbReference type="Gene3D" id="3.10.129.10">
    <property type="entry name" value="Hotdog Thioesterase"/>
    <property type="match status" value="1"/>
</dbReference>
<dbReference type="OrthoDB" id="9801625at2"/>
<dbReference type="EMBL" id="CP022983">
    <property type="protein sequence ID" value="ASV69903.1"/>
    <property type="molecule type" value="Genomic_DNA"/>
</dbReference>
<gene>
    <name evidence="1" type="ORF">CKF48_22865</name>
</gene>
<dbReference type="GO" id="GO:0006633">
    <property type="term" value="P:fatty acid biosynthetic process"/>
    <property type="evidence" value="ECO:0007669"/>
    <property type="project" value="TreeGrafter"/>
</dbReference>
<protein>
    <recommendedName>
        <fullName evidence="3">N-terminal of MaoC-like dehydratase domain-containing protein</fullName>
    </recommendedName>
</protein>
<dbReference type="RefSeq" id="WP_095373467.1">
    <property type="nucleotide sequence ID" value="NZ_CP022983.1"/>
</dbReference>
<dbReference type="SUPFAM" id="SSF54637">
    <property type="entry name" value="Thioesterase/thiol ester dehydrase-isomerase"/>
    <property type="match status" value="1"/>
</dbReference>
<evidence type="ECO:0000313" key="2">
    <source>
        <dbReference type="Proteomes" id="UP000215137"/>
    </source>
</evidence>
<dbReference type="PANTHER" id="PTHR43437:SF3">
    <property type="entry name" value="HYDROXYACYL-THIOESTER DEHYDRATASE TYPE 2, MITOCHONDRIAL"/>
    <property type="match status" value="1"/>
</dbReference>
<proteinExistence type="predicted"/>
<dbReference type="InterPro" id="IPR029069">
    <property type="entry name" value="HotDog_dom_sf"/>
</dbReference>
<dbReference type="PANTHER" id="PTHR43437">
    <property type="entry name" value="HYDROXYACYL-THIOESTER DEHYDRATASE TYPE 2, MITOCHONDRIAL-RELATED"/>
    <property type="match status" value="1"/>
</dbReference>
<accession>A0A248TNV2</accession>
<dbReference type="GO" id="GO:0019171">
    <property type="term" value="F:(3R)-hydroxyacyl-[acyl-carrier-protein] dehydratase activity"/>
    <property type="evidence" value="ECO:0007669"/>
    <property type="project" value="TreeGrafter"/>
</dbReference>
<sequence length="154" mass="17873">MQTPFSYHRVKKEKSDMDTIRFKIGDSAAIARKFTEEEILSCQQLTNDYSPVYQLHNKKWDEPFHKAIVPALLIEGLIHQVVSEKLPGCPCVLLQKELLFYDPVYRDEIITAKLDLLDCHNERHWLTMKVSCINEDNHEVIRGQLVVQLLGPRG</sequence>
<reference evidence="1 2" key="1">
    <citation type="submission" date="2017-08" db="EMBL/GenBank/DDBJ databases">
        <title>Complete Genome Sequence of Bacillus kochii Oregon-R-modENCODE STRAIN BDGP4, isolated from Drosophila melanogaster gut.</title>
        <authorList>
            <person name="Wan K.H."/>
            <person name="Yu C."/>
            <person name="Park S."/>
            <person name="Hammonds A.S."/>
            <person name="Booth B.W."/>
            <person name="Celniker S.E."/>
        </authorList>
    </citation>
    <scope>NUCLEOTIDE SEQUENCE [LARGE SCALE GENOMIC DNA]</scope>
    <source>
        <strain evidence="1 2">BDGP4</strain>
    </source>
</reference>
<organism evidence="1 2">
    <name type="scientific">Cytobacillus kochii</name>
    <dbReference type="NCBI Taxonomy" id="859143"/>
    <lineage>
        <taxon>Bacteria</taxon>
        <taxon>Bacillati</taxon>
        <taxon>Bacillota</taxon>
        <taxon>Bacilli</taxon>
        <taxon>Bacillales</taxon>
        <taxon>Bacillaceae</taxon>
        <taxon>Cytobacillus</taxon>
    </lineage>
</organism>
<name>A0A248TNV2_9BACI</name>
<dbReference type="InterPro" id="IPR050965">
    <property type="entry name" value="UPF0336/Enoyl-CoA_hydratase"/>
</dbReference>
<evidence type="ECO:0000313" key="1">
    <source>
        <dbReference type="EMBL" id="ASV69903.1"/>
    </source>
</evidence>